<proteinExistence type="predicted"/>
<evidence type="ECO:0000313" key="1">
    <source>
        <dbReference type="EMBL" id="AFK06245.1"/>
    </source>
</evidence>
<accession>I2F2U2</accession>
<dbReference type="eggNOG" id="ENOG502ZMGB">
    <property type="taxonomic scope" value="Bacteria"/>
</dbReference>
<dbReference type="EMBL" id="CP003532">
    <property type="protein sequence ID" value="AFK06245.1"/>
    <property type="molecule type" value="Genomic_DNA"/>
</dbReference>
<evidence type="ECO:0000313" key="2">
    <source>
        <dbReference type="Proteomes" id="UP000002881"/>
    </source>
</evidence>
<sequence length="101" mass="11356">MIALAKRIKELGEECGMTFRLVDENGIPYDGDIDFEIPSLILALSRATGSRSSTVVEGVQITALHMDNLREKCYLIVVGEFLEDNSYRLLKTIVESYEVEL</sequence>
<dbReference type="STRING" id="660470.Theba_0522"/>
<reference evidence="1 2" key="1">
    <citation type="journal article" date="2012" name="Genome Biol. Evol.">
        <title>Genome Sequence of the Mesophilic Thermotogales Bacterium Mesotoga prima MesG1.Ag.4.2 Reveals the Largest Thermotogales Genome To Date.</title>
        <authorList>
            <person name="Zhaxybayeva O."/>
            <person name="Swithers K.S."/>
            <person name="Foght J."/>
            <person name="Green A.G."/>
            <person name="Bruce D."/>
            <person name="Detter C."/>
            <person name="Han S."/>
            <person name="Teshima H."/>
            <person name="Han J."/>
            <person name="Woyke T."/>
            <person name="Pitluck S."/>
            <person name="Nolan M."/>
            <person name="Ivanova N."/>
            <person name="Pati A."/>
            <person name="Land M.L."/>
            <person name="Dlutek M."/>
            <person name="Doolittle W.F."/>
            <person name="Noll K.M."/>
            <person name="Nesbo C.L."/>
        </authorList>
    </citation>
    <scope>NUCLEOTIDE SEQUENCE [LARGE SCALE GENOMIC DNA]</scope>
    <source>
        <strain evidence="2">mesG1.Ag.4.2</strain>
    </source>
</reference>
<dbReference type="Proteomes" id="UP000002881">
    <property type="component" value="Chromosome"/>
</dbReference>
<organism evidence="1 2">
    <name type="scientific">Mesotoga prima MesG1.Ag.4.2</name>
    <dbReference type="NCBI Taxonomy" id="660470"/>
    <lineage>
        <taxon>Bacteria</taxon>
        <taxon>Thermotogati</taxon>
        <taxon>Thermotogota</taxon>
        <taxon>Thermotogae</taxon>
        <taxon>Kosmotogales</taxon>
        <taxon>Kosmotogaceae</taxon>
        <taxon>Mesotoga</taxon>
    </lineage>
</organism>
<gene>
    <name evidence="1" type="ORF">Theba_0522</name>
</gene>
<keyword evidence="2" id="KW-1185">Reference proteome</keyword>
<dbReference type="GeneID" id="87106372"/>
<dbReference type="AlphaFoldDB" id="I2F2U2"/>
<protein>
    <submittedName>
        <fullName evidence="1">Uncharacterized protein</fullName>
    </submittedName>
</protein>
<dbReference type="RefSeq" id="WP_014730352.1">
    <property type="nucleotide sequence ID" value="NC_017934.1"/>
</dbReference>
<dbReference type="HOGENOM" id="CLU_2288175_0_0_0"/>
<dbReference type="KEGG" id="mpg:Theba_0522"/>
<name>I2F2U2_9BACT</name>